<evidence type="ECO:0000313" key="2">
    <source>
        <dbReference type="Proteomes" id="UP000054270"/>
    </source>
</evidence>
<sequence length="161" mass="17363">MVTRLHAIRYAEAPVRDGVRRDPITEAKLHLSAFCRGGALRTPSLKTPAEGVEFYEASRLHQAASGGVGSRAPTVAGLFGASRPPLFLQNVDACLVHARVTARLESALLGRIGCRARLMDRGARHGPAGTLWDRRTVRETSGDQRCGGNLECRDRAGPQIP</sequence>
<organism evidence="1 2">
    <name type="scientific">Hypholoma sublateritium (strain FD-334 SS-4)</name>
    <dbReference type="NCBI Taxonomy" id="945553"/>
    <lineage>
        <taxon>Eukaryota</taxon>
        <taxon>Fungi</taxon>
        <taxon>Dikarya</taxon>
        <taxon>Basidiomycota</taxon>
        <taxon>Agaricomycotina</taxon>
        <taxon>Agaricomycetes</taxon>
        <taxon>Agaricomycetidae</taxon>
        <taxon>Agaricales</taxon>
        <taxon>Agaricineae</taxon>
        <taxon>Strophariaceae</taxon>
        <taxon>Hypholoma</taxon>
    </lineage>
</organism>
<gene>
    <name evidence="1" type="ORF">HYPSUDRAFT_199407</name>
</gene>
<dbReference type="Proteomes" id="UP000054270">
    <property type="component" value="Unassembled WGS sequence"/>
</dbReference>
<protein>
    <submittedName>
        <fullName evidence="1">Uncharacterized protein</fullName>
    </submittedName>
</protein>
<evidence type="ECO:0000313" key="1">
    <source>
        <dbReference type="EMBL" id="KJA25679.1"/>
    </source>
</evidence>
<reference evidence="2" key="1">
    <citation type="submission" date="2014-04" db="EMBL/GenBank/DDBJ databases">
        <title>Evolutionary Origins and Diversification of the Mycorrhizal Mutualists.</title>
        <authorList>
            <consortium name="DOE Joint Genome Institute"/>
            <consortium name="Mycorrhizal Genomics Consortium"/>
            <person name="Kohler A."/>
            <person name="Kuo A."/>
            <person name="Nagy L.G."/>
            <person name="Floudas D."/>
            <person name="Copeland A."/>
            <person name="Barry K.W."/>
            <person name="Cichocki N."/>
            <person name="Veneault-Fourrey C."/>
            <person name="LaButti K."/>
            <person name="Lindquist E.A."/>
            <person name="Lipzen A."/>
            <person name="Lundell T."/>
            <person name="Morin E."/>
            <person name="Murat C."/>
            <person name="Riley R."/>
            <person name="Ohm R."/>
            <person name="Sun H."/>
            <person name="Tunlid A."/>
            <person name="Henrissat B."/>
            <person name="Grigoriev I.V."/>
            <person name="Hibbett D.S."/>
            <person name="Martin F."/>
        </authorList>
    </citation>
    <scope>NUCLEOTIDE SEQUENCE [LARGE SCALE GENOMIC DNA]</scope>
    <source>
        <strain evidence="2">FD-334 SS-4</strain>
    </source>
</reference>
<proteinExistence type="predicted"/>
<accession>A0A0D2P496</accession>
<keyword evidence="2" id="KW-1185">Reference proteome</keyword>
<dbReference type="AlphaFoldDB" id="A0A0D2P496"/>
<name>A0A0D2P496_HYPSF</name>
<dbReference type="EMBL" id="KN817530">
    <property type="protein sequence ID" value="KJA25679.1"/>
    <property type="molecule type" value="Genomic_DNA"/>
</dbReference>